<name>G9WHB0_9LACO</name>
<evidence type="ECO:0000313" key="3">
    <source>
        <dbReference type="Proteomes" id="UP000004959"/>
    </source>
</evidence>
<dbReference type="GO" id="GO:0016747">
    <property type="term" value="F:acyltransferase activity, transferring groups other than amino-acyl groups"/>
    <property type="evidence" value="ECO:0007669"/>
    <property type="project" value="InterPro"/>
</dbReference>
<dbReference type="SUPFAM" id="SSF55729">
    <property type="entry name" value="Acyl-CoA N-acyltransferases (Nat)"/>
    <property type="match status" value="1"/>
</dbReference>
<dbReference type="CDD" id="cd04301">
    <property type="entry name" value="NAT_SF"/>
    <property type="match status" value="1"/>
</dbReference>
<evidence type="ECO:0000259" key="1">
    <source>
        <dbReference type="PROSITE" id="PS51186"/>
    </source>
</evidence>
<proteinExistence type="predicted"/>
<organism evidence="2 3">
    <name type="scientific">Oenococcus kitaharae DSM 17330</name>
    <dbReference type="NCBI Taxonomy" id="1045004"/>
    <lineage>
        <taxon>Bacteria</taxon>
        <taxon>Bacillati</taxon>
        <taxon>Bacillota</taxon>
        <taxon>Bacilli</taxon>
        <taxon>Lactobacillales</taxon>
        <taxon>Lactobacillaceae</taxon>
        <taxon>Oenococcus</taxon>
    </lineage>
</organism>
<sequence length="160" mass="18309">MTEEMTEKPALRLMNSPEFDHFVSHAIKDYAADKVQAGSWLADEAMKKSEESFNSLLPQGINSPDNYLYSIIYQKQKIGILWMAKLKDQPDTIFIYDFAIDEAFQNQGFGSRALVLADEEARKLSFKHIALHVFGRNARALHVYRKSGYGITDINMQKDL</sequence>
<accession>G9WHB0</accession>
<dbReference type="PANTHER" id="PTHR43259">
    <property type="entry name" value="SPT10P"/>
    <property type="match status" value="1"/>
</dbReference>
<dbReference type="InterPro" id="IPR000182">
    <property type="entry name" value="GNAT_dom"/>
</dbReference>
<dbReference type="InterPro" id="IPR016181">
    <property type="entry name" value="Acyl_CoA_acyltransferase"/>
</dbReference>
<dbReference type="EMBL" id="AFVZ01000001">
    <property type="protein sequence ID" value="EHN59755.1"/>
    <property type="molecule type" value="Genomic_DNA"/>
</dbReference>
<dbReference type="PANTHER" id="PTHR43259:SF1">
    <property type="entry name" value="N-ACETYLTRANSFERASE DOMAIN-CONTAINING PROTEIN"/>
    <property type="match status" value="1"/>
</dbReference>
<dbReference type="RefSeq" id="WP_007746857.1">
    <property type="nucleotide sequence ID" value="NZ_CM001398.1"/>
</dbReference>
<keyword evidence="3" id="KW-1185">Reference proteome</keyword>
<comment type="caution">
    <text evidence="2">The sequence shown here is derived from an EMBL/GenBank/DDBJ whole genome shotgun (WGS) entry which is preliminary data.</text>
</comment>
<dbReference type="PROSITE" id="PS51186">
    <property type="entry name" value="GNAT"/>
    <property type="match status" value="1"/>
</dbReference>
<dbReference type="InterPro" id="IPR052829">
    <property type="entry name" value="N-acetyltransferase_domain"/>
</dbReference>
<protein>
    <submittedName>
        <fullName evidence="2">Acetyltransferase GNAT family</fullName>
    </submittedName>
</protein>
<dbReference type="HOGENOM" id="CLU_122305_0_1_9"/>
<gene>
    <name evidence="2" type="ORF">OKIT_1680</name>
</gene>
<dbReference type="Gene3D" id="3.40.630.30">
    <property type="match status" value="1"/>
</dbReference>
<dbReference type="eggNOG" id="COG0456">
    <property type="taxonomic scope" value="Bacteria"/>
</dbReference>
<dbReference type="PATRIC" id="fig|1045004.4.peg.1650"/>
<keyword evidence="2" id="KW-0808">Transferase</keyword>
<dbReference type="Pfam" id="PF00583">
    <property type="entry name" value="Acetyltransf_1"/>
    <property type="match status" value="1"/>
</dbReference>
<evidence type="ECO:0000313" key="2">
    <source>
        <dbReference type="EMBL" id="EHN59755.1"/>
    </source>
</evidence>
<dbReference type="STRING" id="336988.NT96_02050"/>
<dbReference type="AlphaFoldDB" id="G9WHB0"/>
<feature type="domain" description="N-acetyltransferase" evidence="1">
    <location>
        <begin position="25"/>
        <end position="160"/>
    </location>
</feature>
<reference evidence="2 3" key="1">
    <citation type="journal article" date="2012" name="PLoS ONE">
        <title>Functional divergence in the genus oenococcus as predicted by genome sequencing of the newly-described species, Oenococcus kitaharae.</title>
        <authorList>
            <person name="Borneman A.R."/>
            <person name="McCarthy J.M."/>
            <person name="Chambers P.J."/>
            <person name="Bartowsky E.J."/>
        </authorList>
    </citation>
    <scope>NUCLEOTIDE SEQUENCE [LARGE SCALE GENOMIC DNA]</scope>
    <source>
        <strain evidence="3">DSM17330</strain>
    </source>
</reference>
<dbReference type="Proteomes" id="UP000004959">
    <property type="component" value="Chromosome"/>
</dbReference>